<reference evidence="3" key="2">
    <citation type="journal article" date="2024" name="Plant">
        <title>Genomic evolution and insights into agronomic trait innovations of Sesamum species.</title>
        <authorList>
            <person name="Miao H."/>
            <person name="Wang L."/>
            <person name="Qu L."/>
            <person name="Liu H."/>
            <person name="Sun Y."/>
            <person name="Le M."/>
            <person name="Wang Q."/>
            <person name="Wei S."/>
            <person name="Zheng Y."/>
            <person name="Lin W."/>
            <person name="Duan Y."/>
            <person name="Cao H."/>
            <person name="Xiong S."/>
            <person name="Wang X."/>
            <person name="Wei L."/>
            <person name="Li C."/>
            <person name="Ma Q."/>
            <person name="Ju M."/>
            <person name="Zhao R."/>
            <person name="Li G."/>
            <person name="Mu C."/>
            <person name="Tian Q."/>
            <person name="Mei H."/>
            <person name="Zhang T."/>
            <person name="Gao T."/>
            <person name="Zhang H."/>
        </authorList>
    </citation>
    <scope>NUCLEOTIDE SEQUENCE</scope>
    <source>
        <strain evidence="3">3651</strain>
    </source>
</reference>
<keyword evidence="2" id="KW-0732">Signal</keyword>
<evidence type="ECO:0000256" key="1">
    <source>
        <dbReference type="SAM" id="MobiDB-lite"/>
    </source>
</evidence>
<accession>A0AAE1YCU6</accession>
<dbReference type="EMBL" id="JACGWO010000005">
    <property type="protein sequence ID" value="KAK4427785.1"/>
    <property type="molecule type" value="Genomic_DNA"/>
</dbReference>
<protein>
    <submittedName>
        <fullName evidence="3">Uncharacterized protein</fullName>
    </submittedName>
</protein>
<feature type="compositionally biased region" description="Basic and acidic residues" evidence="1">
    <location>
        <begin position="68"/>
        <end position="82"/>
    </location>
</feature>
<feature type="signal peptide" evidence="2">
    <location>
        <begin position="1"/>
        <end position="23"/>
    </location>
</feature>
<evidence type="ECO:0000313" key="3">
    <source>
        <dbReference type="EMBL" id="KAK4427785.1"/>
    </source>
</evidence>
<comment type="caution">
    <text evidence="3">The sequence shown here is derived from an EMBL/GenBank/DDBJ whole genome shotgun (WGS) entry which is preliminary data.</text>
</comment>
<dbReference type="AlphaFoldDB" id="A0AAE1YCU6"/>
<reference evidence="3" key="1">
    <citation type="submission" date="2020-06" db="EMBL/GenBank/DDBJ databases">
        <authorList>
            <person name="Li T."/>
            <person name="Hu X."/>
            <person name="Zhang T."/>
            <person name="Song X."/>
            <person name="Zhang H."/>
            <person name="Dai N."/>
            <person name="Sheng W."/>
            <person name="Hou X."/>
            <person name="Wei L."/>
        </authorList>
    </citation>
    <scope>NUCLEOTIDE SEQUENCE</scope>
    <source>
        <strain evidence="3">3651</strain>
        <tissue evidence="3">Leaf</tissue>
    </source>
</reference>
<sequence>MSTSLPIPLLFFLLLAFTTCSLAVKISSTLGPDNDNQRQEVMLSASQGLVPGQESSERRDGIYPQRVKPQDPKCDGTHRLLIVEEPPETGPSRKKGKKTKPPSAAPWWKRRPKRPQFPCLPKKGRKKSPPRLAPGWPSAWPPLEPVARRN</sequence>
<organism evidence="3 4">
    <name type="scientific">Sesamum alatum</name>
    <dbReference type="NCBI Taxonomy" id="300844"/>
    <lineage>
        <taxon>Eukaryota</taxon>
        <taxon>Viridiplantae</taxon>
        <taxon>Streptophyta</taxon>
        <taxon>Embryophyta</taxon>
        <taxon>Tracheophyta</taxon>
        <taxon>Spermatophyta</taxon>
        <taxon>Magnoliopsida</taxon>
        <taxon>eudicotyledons</taxon>
        <taxon>Gunneridae</taxon>
        <taxon>Pentapetalae</taxon>
        <taxon>asterids</taxon>
        <taxon>lamiids</taxon>
        <taxon>Lamiales</taxon>
        <taxon>Pedaliaceae</taxon>
        <taxon>Sesamum</taxon>
    </lineage>
</organism>
<evidence type="ECO:0000313" key="4">
    <source>
        <dbReference type="Proteomes" id="UP001293254"/>
    </source>
</evidence>
<name>A0AAE1YCU6_9LAMI</name>
<dbReference type="Proteomes" id="UP001293254">
    <property type="component" value="Unassembled WGS sequence"/>
</dbReference>
<keyword evidence="4" id="KW-1185">Reference proteome</keyword>
<feature type="region of interest" description="Disordered" evidence="1">
    <location>
        <begin position="42"/>
        <end position="150"/>
    </location>
</feature>
<proteinExistence type="predicted"/>
<evidence type="ECO:0000256" key="2">
    <source>
        <dbReference type="SAM" id="SignalP"/>
    </source>
</evidence>
<feature type="chain" id="PRO_5042032007" evidence="2">
    <location>
        <begin position="24"/>
        <end position="150"/>
    </location>
</feature>
<gene>
    <name evidence="3" type="ORF">Salat_1547500</name>
</gene>